<sequence>MRIEFKDDAKWLSKFKIDVTSNSNKLYNNGNQQVKVTVSLTPIKGQEITNQQMDSIWIFMIKDGSDYRDLGGGFGQGAGRSEWANNNNAEPEDFFRVSLKKNTQFEYYAASGFAPHNLLESAARSRDFYISTLAHGGERYKIYAAIMKEEGVQYATSTSRFNSHVELETVSSPRRRRTDFTLERVHAFEGSTDNEKTAVDIDVYYLQFAERTLRVVHAVPLDGDQSTYYYEDWKSADPLFSLSGIHYNETQFHYGFKPGAARDFSYQNVSVAINSRTGAMSFLRMELIGPAGLAPDAPAYGPKRWIVFDQYGNWHGIEMTQKNSGNEIDFIMHDM</sequence>
<name>A0A1H9ZKP4_9PSED</name>
<organism evidence="1 2">
    <name type="scientific">Pseudomonas graminis</name>
    <dbReference type="NCBI Taxonomy" id="158627"/>
    <lineage>
        <taxon>Bacteria</taxon>
        <taxon>Pseudomonadati</taxon>
        <taxon>Pseudomonadota</taxon>
        <taxon>Gammaproteobacteria</taxon>
        <taxon>Pseudomonadales</taxon>
        <taxon>Pseudomonadaceae</taxon>
        <taxon>Pseudomonas</taxon>
    </lineage>
</organism>
<evidence type="ECO:0000313" key="1">
    <source>
        <dbReference type="EMBL" id="SES82298.1"/>
    </source>
</evidence>
<accession>A0A1H9ZKP4</accession>
<evidence type="ECO:0000313" key="2">
    <source>
        <dbReference type="Proteomes" id="UP000182332"/>
    </source>
</evidence>
<protein>
    <submittedName>
        <fullName evidence="1">Uncharacterized protein</fullName>
    </submittedName>
</protein>
<proteinExistence type="predicted"/>
<dbReference type="OrthoDB" id="6814079at2"/>
<dbReference type="AlphaFoldDB" id="A0A1H9ZKP4"/>
<gene>
    <name evidence="1" type="ORF">SAMN05216197_102306</name>
</gene>
<dbReference type="EMBL" id="FOHW01000002">
    <property type="protein sequence ID" value="SES82298.1"/>
    <property type="molecule type" value="Genomic_DNA"/>
</dbReference>
<dbReference type="RefSeq" id="WP_074884617.1">
    <property type="nucleotide sequence ID" value="NZ_FOHW01000002.1"/>
</dbReference>
<reference evidence="1 2" key="1">
    <citation type="submission" date="2016-10" db="EMBL/GenBank/DDBJ databases">
        <authorList>
            <person name="de Groot N.N."/>
        </authorList>
    </citation>
    <scope>NUCLEOTIDE SEQUENCE [LARGE SCALE GENOMIC DNA]</scope>
    <source>
        <strain evidence="1 2">DSM 11363</strain>
    </source>
</reference>
<dbReference type="Proteomes" id="UP000182332">
    <property type="component" value="Unassembled WGS sequence"/>
</dbReference>